<dbReference type="EMBL" id="AGCJ01000014">
    <property type="protein sequence ID" value="EHM42899.1"/>
    <property type="molecule type" value="Genomic_DNA"/>
</dbReference>
<keyword evidence="9" id="KW-1185">Reference proteome</keyword>
<dbReference type="AlphaFoldDB" id="G9YFT1"/>
<dbReference type="OrthoDB" id="9802328at2"/>
<comment type="similarity">
    <text evidence="2 6">Belongs to the class-I pyridoxal-phosphate-dependent aminotransferase family.</text>
</comment>
<dbReference type="GO" id="GO:0030170">
    <property type="term" value="F:pyridoxal phosphate binding"/>
    <property type="evidence" value="ECO:0007669"/>
    <property type="project" value="InterPro"/>
</dbReference>
<dbReference type="InterPro" id="IPR004839">
    <property type="entry name" value="Aminotransferase_I/II_large"/>
</dbReference>
<dbReference type="InterPro" id="IPR015422">
    <property type="entry name" value="PyrdxlP-dep_Trfase_small"/>
</dbReference>
<dbReference type="InterPro" id="IPR015424">
    <property type="entry name" value="PyrdxlP-dep_Trfase"/>
</dbReference>
<evidence type="ECO:0000259" key="7">
    <source>
        <dbReference type="Pfam" id="PF00155"/>
    </source>
</evidence>
<evidence type="ECO:0000313" key="9">
    <source>
        <dbReference type="Proteomes" id="UP000005481"/>
    </source>
</evidence>
<comment type="caution">
    <text evidence="8">The sequence shown here is derived from an EMBL/GenBank/DDBJ whole genome shotgun (WGS) entry which is preliminary data.</text>
</comment>
<dbReference type="PROSITE" id="PS00105">
    <property type="entry name" value="AA_TRANSFER_CLASS_1"/>
    <property type="match status" value="1"/>
</dbReference>
<dbReference type="PANTHER" id="PTHR46383:SF1">
    <property type="entry name" value="ASPARTATE AMINOTRANSFERASE"/>
    <property type="match status" value="1"/>
</dbReference>
<dbReference type="InterPro" id="IPR050596">
    <property type="entry name" value="AspAT/PAT-like"/>
</dbReference>
<dbReference type="GO" id="GO:0006520">
    <property type="term" value="P:amino acid metabolic process"/>
    <property type="evidence" value="ECO:0007669"/>
    <property type="project" value="InterPro"/>
</dbReference>
<dbReference type="eggNOG" id="COG0436">
    <property type="taxonomic scope" value="Bacteria"/>
</dbReference>
<dbReference type="InterPro" id="IPR004838">
    <property type="entry name" value="NHTrfase_class1_PyrdxlP-BS"/>
</dbReference>
<dbReference type="PATRIC" id="fig|861450.3.peg.472"/>
<dbReference type="HOGENOM" id="CLU_017584_4_3_9"/>
<dbReference type="RefSeq" id="WP_006789477.1">
    <property type="nucleotide sequence ID" value="NZ_JH417570.1"/>
</dbReference>
<evidence type="ECO:0000256" key="3">
    <source>
        <dbReference type="ARBA" id="ARBA00022576"/>
    </source>
</evidence>
<dbReference type="PANTHER" id="PTHR46383">
    <property type="entry name" value="ASPARTATE AMINOTRANSFERASE"/>
    <property type="match status" value="1"/>
</dbReference>
<comment type="cofactor">
    <cofactor evidence="1 6">
        <name>pyridoxal 5'-phosphate</name>
        <dbReference type="ChEBI" id="CHEBI:597326"/>
    </cofactor>
</comment>
<keyword evidence="4 6" id="KW-0808">Transferase</keyword>
<feature type="domain" description="Aminotransferase class I/classII large" evidence="7">
    <location>
        <begin position="30"/>
        <end position="387"/>
    </location>
</feature>
<protein>
    <recommendedName>
        <fullName evidence="6">Aminotransferase</fullName>
        <ecNumber evidence="6">2.6.1.-</ecNumber>
    </recommendedName>
</protein>
<keyword evidence="3 6" id="KW-0032">Aminotransferase</keyword>
<dbReference type="Gene3D" id="3.90.1150.10">
    <property type="entry name" value="Aspartate Aminotransferase, domain 1"/>
    <property type="match status" value="1"/>
</dbReference>
<dbReference type="Pfam" id="PF00155">
    <property type="entry name" value="Aminotran_1_2"/>
    <property type="match status" value="1"/>
</dbReference>
<evidence type="ECO:0000256" key="1">
    <source>
        <dbReference type="ARBA" id="ARBA00001933"/>
    </source>
</evidence>
<dbReference type="Gene3D" id="3.40.640.10">
    <property type="entry name" value="Type I PLP-dependent aspartate aminotransferase-like (Major domain)"/>
    <property type="match status" value="1"/>
</dbReference>
<dbReference type="STRING" id="861450.HMPREF0080_00493"/>
<dbReference type="GO" id="GO:0008483">
    <property type="term" value="F:transaminase activity"/>
    <property type="evidence" value="ECO:0007669"/>
    <property type="project" value="UniProtKB-KW"/>
</dbReference>
<dbReference type="InterPro" id="IPR015421">
    <property type="entry name" value="PyrdxlP-dep_Trfase_major"/>
</dbReference>
<reference evidence="8 9" key="1">
    <citation type="submission" date="2011-08" db="EMBL/GenBank/DDBJ databases">
        <authorList>
            <person name="Weinstock G."/>
            <person name="Sodergren E."/>
            <person name="Clifton S."/>
            <person name="Fulton L."/>
            <person name="Fulton B."/>
            <person name="Courtney L."/>
            <person name="Fronick C."/>
            <person name="Harrison M."/>
            <person name="Strong C."/>
            <person name="Farmer C."/>
            <person name="Delahaunty K."/>
            <person name="Markovic C."/>
            <person name="Hall O."/>
            <person name="Minx P."/>
            <person name="Tomlinson C."/>
            <person name="Mitreva M."/>
            <person name="Hou S."/>
            <person name="Chen J."/>
            <person name="Wollam A."/>
            <person name="Pepin K.H."/>
            <person name="Johnson M."/>
            <person name="Bhonagiri V."/>
            <person name="Zhang X."/>
            <person name="Suruliraj S."/>
            <person name="Warren W."/>
            <person name="Chinwalla A."/>
            <person name="Mardis E.R."/>
            <person name="Wilson R.K."/>
        </authorList>
    </citation>
    <scope>NUCLEOTIDE SEQUENCE [LARGE SCALE GENOMIC DNA]</scope>
    <source>
        <strain evidence="8 9">F0357</strain>
    </source>
</reference>
<gene>
    <name evidence="8" type="ORF">HMPREF0080_00493</name>
</gene>
<evidence type="ECO:0000256" key="2">
    <source>
        <dbReference type="ARBA" id="ARBA00007441"/>
    </source>
</evidence>
<organism evidence="8 9">
    <name type="scientific">Anaeroglobus geminatus F0357</name>
    <dbReference type="NCBI Taxonomy" id="861450"/>
    <lineage>
        <taxon>Bacteria</taxon>
        <taxon>Bacillati</taxon>
        <taxon>Bacillota</taxon>
        <taxon>Negativicutes</taxon>
        <taxon>Veillonellales</taxon>
        <taxon>Veillonellaceae</taxon>
        <taxon>Anaeroglobus</taxon>
    </lineage>
</organism>
<dbReference type="EC" id="2.6.1.-" evidence="6"/>
<dbReference type="SUPFAM" id="SSF53383">
    <property type="entry name" value="PLP-dependent transferases"/>
    <property type="match status" value="1"/>
</dbReference>
<evidence type="ECO:0000256" key="6">
    <source>
        <dbReference type="RuleBase" id="RU000481"/>
    </source>
</evidence>
<sequence>MVSERILAMAPSATSMLGGKISEMKAAGLDVVSFNLGEPDFQTPRKIMDTCTKAMLDGNTKYIAVGGILPLRKAICEKLEQDNNVSYEPSEICVCTGALAALYNAMMTICNPGDEVIIPTPCWVSYVEMVKLAGGKPVFVRTMADFQLNIAEIKSAITPRTKAVIINTPNNPTGAVYSLDVLMHLAHLAIRHDFYVISDEVYEKLIYDGVEHISIASLLPEMRRRTITINGFSKAYSMTGWRLGYAAAPMEITKGMVAFQSHTTTNSTTFVQYAGITALKDCAHDVEAMRQEFAKRRVYMLERMEKFPDVTCTKPGGAFYLMPDVSAYYWKKTIDGQLIKDSFDFCNYMLNEARVAIVPGAAFEMPKCVRFAYSISMEAIEKGMDRLEAALVKLH</sequence>
<dbReference type="CDD" id="cd00609">
    <property type="entry name" value="AAT_like"/>
    <property type="match status" value="1"/>
</dbReference>
<proteinExistence type="inferred from homology"/>
<accession>G9YFT1</accession>
<dbReference type="FunFam" id="3.40.640.10:FF:000033">
    <property type="entry name" value="Aspartate aminotransferase"/>
    <property type="match status" value="1"/>
</dbReference>
<dbReference type="Proteomes" id="UP000005481">
    <property type="component" value="Unassembled WGS sequence"/>
</dbReference>
<evidence type="ECO:0000313" key="8">
    <source>
        <dbReference type="EMBL" id="EHM42899.1"/>
    </source>
</evidence>
<name>G9YFT1_9FIRM</name>
<evidence type="ECO:0000256" key="5">
    <source>
        <dbReference type="ARBA" id="ARBA00022898"/>
    </source>
</evidence>
<evidence type="ECO:0000256" key="4">
    <source>
        <dbReference type="ARBA" id="ARBA00022679"/>
    </source>
</evidence>
<keyword evidence="5" id="KW-0663">Pyridoxal phosphate</keyword>